<dbReference type="Proteomes" id="UP000887580">
    <property type="component" value="Unplaced"/>
</dbReference>
<reference evidence="2" key="1">
    <citation type="submission" date="2022-11" db="UniProtKB">
        <authorList>
            <consortium name="WormBaseParasite"/>
        </authorList>
    </citation>
    <scope>IDENTIFICATION</scope>
</reference>
<proteinExistence type="predicted"/>
<evidence type="ECO:0000313" key="1">
    <source>
        <dbReference type="Proteomes" id="UP000887580"/>
    </source>
</evidence>
<name>A0AC35GKV8_9BILA</name>
<dbReference type="WBParaSite" id="PS1159_v2.g6409.t1">
    <property type="protein sequence ID" value="PS1159_v2.g6409.t1"/>
    <property type="gene ID" value="PS1159_v2.g6409"/>
</dbReference>
<organism evidence="1 2">
    <name type="scientific">Panagrolaimus sp. PS1159</name>
    <dbReference type="NCBI Taxonomy" id="55785"/>
    <lineage>
        <taxon>Eukaryota</taxon>
        <taxon>Metazoa</taxon>
        <taxon>Ecdysozoa</taxon>
        <taxon>Nematoda</taxon>
        <taxon>Chromadorea</taxon>
        <taxon>Rhabditida</taxon>
        <taxon>Tylenchina</taxon>
        <taxon>Panagrolaimomorpha</taxon>
        <taxon>Panagrolaimoidea</taxon>
        <taxon>Panagrolaimidae</taxon>
        <taxon>Panagrolaimus</taxon>
    </lineage>
</organism>
<evidence type="ECO:0000313" key="2">
    <source>
        <dbReference type="WBParaSite" id="PS1159_v2.g6409.t1"/>
    </source>
</evidence>
<sequence length="28" mass="3325">MVRTHANTSEWTDGFLTHIIRKIIDNVR</sequence>
<accession>A0AC35GKV8</accession>
<protein>
    <submittedName>
        <fullName evidence="2">Uncharacterized protein</fullName>
    </submittedName>
</protein>